<evidence type="ECO:0000256" key="4">
    <source>
        <dbReference type="ARBA" id="ARBA00022640"/>
    </source>
</evidence>
<organism evidence="9">
    <name type="scientific">Pallavicinia longispina</name>
    <dbReference type="NCBI Taxonomy" id="280536"/>
    <lineage>
        <taxon>Eukaryota</taxon>
        <taxon>Viridiplantae</taxon>
        <taxon>Streptophyta</taxon>
        <taxon>Embryophyta</taxon>
        <taxon>Marchantiophyta</taxon>
        <taxon>Jungermanniopsida</taxon>
        <taxon>Pelliidae</taxon>
        <taxon>Pallaviciniales</taxon>
        <taxon>Pallaviciniineae</taxon>
        <taxon>Pallaviciniaceae</taxon>
        <taxon>Pallavicinia</taxon>
    </lineage>
</organism>
<dbReference type="GO" id="GO:0005524">
    <property type="term" value="F:ATP binding"/>
    <property type="evidence" value="ECO:0007669"/>
    <property type="project" value="UniProtKB-KW"/>
</dbReference>
<evidence type="ECO:0000313" key="9">
    <source>
        <dbReference type="EMBL" id="WIL06245.1"/>
    </source>
</evidence>
<keyword evidence="7" id="KW-0812">Transmembrane</keyword>
<reference evidence="9" key="1">
    <citation type="submission" date="2022-05" db="EMBL/GenBank/DDBJ databases">
        <authorList>
            <person name="Xin L.B."/>
        </authorList>
    </citation>
    <scope>NUCLEOTIDE SEQUENCE</scope>
</reference>
<dbReference type="CDD" id="cd19505">
    <property type="entry name" value="RecA-like_Ycf2"/>
    <property type="match status" value="1"/>
</dbReference>
<accession>A0AAT9USW0</accession>
<gene>
    <name evidence="9" type="primary">ycf2</name>
</gene>
<dbReference type="GO" id="GO:0009536">
    <property type="term" value="C:plastid"/>
    <property type="evidence" value="ECO:0007669"/>
    <property type="project" value="UniProtKB-SubCell"/>
</dbReference>
<dbReference type="SUPFAM" id="SSF52540">
    <property type="entry name" value="P-loop containing nucleoside triphosphate hydrolases"/>
    <property type="match status" value="1"/>
</dbReference>
<keyword evidence="9" id="KW-0150">Chloroplast</keyword>
<dbReference type="Gene3D" id="3.40.50.300">
    <property type="entry name" value="P-loop containing nucleotide triphosphate hydrolases"/>
    <property type="match status" value="1"/>
</dbReference>
<evidence type="ECO:0000259" key="8">
    <source>
        <dbReference type="SMART" id="SM00382"/>
    </source>
</evidence>
<evidence type="ECO:0000256" key="7">
    <source>
        <dbReference type="SAM" id="Phobius"/>
    </source>
</evidence>
<comment type="function">
    <text evidence="1">Probable ATPase of unknown function. Its presence in a non-photosynthetic plant (Epifagus virginiana) and experiments in tobacco indicate that it has an essential function which is probably not related to photosynthesis.</text>
</comment>
<evidence type="ECO:0000256" key="2">
    <source>
        <dbReference type="ARBA" id="ARBA00004474"/>
    </source>
</evidence>
<name>A0AAT9USW0_9MARC</name>
<reference evidence="9" key="2">
    <citation type="submission" date="2024-06" db="EMBL/GenBank/DDBJ databases">
        <title>The complete chloroplast genome analyse of Pallavicinia longispina.</title>
        <authorList>
            <person name="Ming S.Z."/>
            <person name="Ying F.M."/>
            <person name="Ying Y."/>
        </authorList>
    </citation>
    <scope>NUCLEOTIDE SEQUENCE</scope>
</reference>
<feature type="transmembrane region" description="Helical" evidence="7">
    <location>
        <begin position="72"/>
        <end position="93"/>
    </location>
</feature>
<dbReference type="SMART" id="SM00382">
    <property type="entry name" value="AAA"/>
    <property type="match status" value="1"/>
</dbReference>
<dbReference type="EMBL" id="ON494491">
    <property type="protein sequence ID" value="WIL06245.1"/>
    <property type="molecule type" value="Genomic_DNA"/>
</dbReference>
<evidence type="ECO:0000256" key="3">
    <source>
        <dbReference type="ARBA" id="ARBA00009361"/>
    </source>
</evidence>
<keyword evidence="7" id="KW-0472">Membrane</keyword>
<dbReference type="PANTHER" id="PTHR33078:SF100">
    <property type="entry name" value="PROTEIN YCF2"/>
    <property type="match status" value="1"/>
</dbReference>
<dbReference type="PANTHER" id="PTHR33078">
    <property type="entry name" value="PROTEIN YCF2-RELATED"/>
    <property type="match status" value="1"/>
</dbReference>
<dbReference type="InterPro" id="IPR003593">
    <property type="entry name" value="AAA+_ATPase"/>
</dbReference>
<keyword evidence="6" id="KW-0067">ATP-binding</keyword>
<dbReference type="GO" id="GO:0016887">
    <property type="term" value="F:ATP hydrolysis activity"/>
    <property type="evidence" value="ECO:0007669"/>
    <property type="project" value="InterPro"/>
</dbReference>
<comment type="similarity">
    <text evidence="3">Belongs to the Ycf2 family.</text>
</comment>
<sequence length="1819" mass="216728">MKRKLKISSYEELNLEEVQEFKSNLWNPWTKHSLIRLLFTILSKKKSPTNDVSTILFSQDLCRTKRNSNNKFVLLVLLIIFALMHLLSGRTIIEQNNFSLRKIRGQTRNERDYRSIYRNSFFNLNKKLNIFLHSFFYPGGKQQNSFFHLNFDSVKNYRTRIGNLNRKYFEFLTIIPDCTVPTESSFRIKTLSDKKLYVKSPSFVEMVRSNPANHCFFFKEGLDSGRKSLVGESSQNYACLPKNKIKNCSESFYYVFSELFLKDELFIDKNSLDSFKIISNLDRSDYVRMQNLWKIDKYYSIFLRNHFSLINPTHITIQNNHFWIQRILYIFFENQLLPKIFHSFLLISFIFKDFRIFINHIRLKEQLVRDKNGLGVPKYNGVINPNYIETFRIINQQSGNDKDNGNSIDRTSSNKNKSIKNLFFIESRRITSYSKSIANSIWIKFQKSYDSLQSGYNKLFSVSLINLAKKELINSINLDMQKGIINVYSITWKKITQKSIIHNANYIVYNKTIFEIYEWIIDSNNWAENYLKIFIYYDFPIKKKLSINFSKTFFRIFLKSINKIIPSTRIFENIYGINFKRNTLFDKSKKSLNCKIVFQNIFNHSQNSNYEFIYYLKKMSTRNSNSIHLQILNFFLKHPGSSPTINQINYSFWKKNSSVVEPRLFSNFTSNTIYPERGINGTEYDYSKINNLFREKKSILTLLQNNSKAETHYRILYSETMVNRRNQNNKVFQSTNCIFIHPEPKYYQSKSLECKVDKKKLGNISELRMTYHKYKGLEFLRYISFNNYTSWFFTSEWWEYYIYIFIEKYREFIPIINFYSKFFIKRNIFDLLESQNSKLEWNSHFSINCEKASDFVWSNLELINNWSSLHWAFVILVACLSIFHRNHFQILIGSDYIDLWNNLEKVKYLTDTSRAFHFTKLMRHNKARFNETENVVIYSLKDLPHYIRNIQFYLLTNKKLKRWLISNKSLDLSRRKRNLLTQSLITNMKLKGYGFRLYPKQNLLSNEFGYRVTHRQGLLYLQYLTKILKKKLVVNYSLHSADKWILFASLQKTILSRTLWQVHKFDPKFYEIPIPLEFGFHCSKSVLLIGPIETGRSYLIKNLAAEACAPLLKVSINKLLYNKPDVITENWMNILMESLRRLNLILDLAGKMSPCTIWIQDIHQLDVNRLTQNVESDPTFLLGILLKHFRTDSLENQTKKNIIVIGSTHVPRKVDPAFISPNRLDRIINIRLFDSSQRKNQFPVLLNKNKDFRFKKNLLHFDEFGSRTMGYNVRDLATLTNEVLLINIRANESSIQTDTLRFAFHKQVFGSTHRNNEPNFQQNFEVALYKIGRAVAQNILMRDSPINLLNTRNLLYKNSFYYLSKWYSESAIGESIIKESTILTHILGCLGGAAARDSWLLSKKDLNTSIPLDKLVENDFNLASSILESFSTEFPWLETCRTRSINNQEKRIFILPTSGYLSIMKSGIFAIEKKNISYTSNDFSWYASISQQTRFNRKIESQNTAWSPRTWRLSFLRSQLFDWIKRFNDFEFSFSSESSRKSEHFFCLKNSKGQKGYNQITRGKKEQILYERILPRVRKRNIQELEFQFENILWEEQSEIIGFFRSSTEYQIEYQLNNNLKLFIGKRILWDPIGSFIQMQHSIFSRRDFFVDEEMLRRLYVTYGARRERERSRSSHTIKQFFLCQGYNNDSISKLSVRWWNHINGQHSIGTLRRIEEMGIRLKRPRIFTPVYLYQRWLIENLPEKYPRFELLTHRKRWLKMNNPLLNDSFVHTTLSESYQYLFKFFLSNKGLLNKMLKLLFTKGWLFQNEILDIIRSTK</sequence>
<geneLocation type="chloroplast" evidence="9"/>
<keyword evidence="4 9" id="KW-0934">Plastid</keyword>
<keyword evidence="5" id="KW-0547">Nucleotide-binding</keyword>
<dbReference type="Pfam" id="PF00004">
    <property type="entry name" value="AAA"/>
    <property type="match status" value="1"/>
</dbReference>
<protein>
    <submittedName>
        <fullName evidence="9">Hypothetical chloroplast RF21</fullName>
    </submittedName>
</protein>
<evidence type="ECO:0000256" key="5">
    <source>
        <dbReference type="ARBA" id="ARBA00022741"/>
    </source>
</evidence>
<evidence type="ECO:0000256" key="6">
    <source>
        <dbReference type="ARBA" id="ARBA00022840"/>
    </source>
</evidence>
<dbReference type="InterPro" id="IPR003959">
    <property type="entry name" value="ATPase_AAA_core"/>
</dbReference>
<keyword evidence="7" id="KW-1133">Transmembrane helix</keyword>
<comment type="subcellular location">
    <subcellularLocation>
        <location evidence="2">Plastid</location>
    </subcellularLocation>
</comment>
<feature type="domain" description="AAA+ ATPase" evidence="8">
    <location>
        <begin position="1082"/>
        <end position="1234"/>
    </location>
</feature>
<dbReference type="Gene3D" id="1.10.8.60">
    <property type="match status" value="1"/>
</dbReference>
<dbReference type="InterPro" id="IPR027417">
    <property type="entry name" value="P-loop_NTPase"/>
</dbReference>
<proteinExistence type="inferred from homology"/>
<evidence type="ECO:0000256" key="1">
    <source>
        <dbReference type="ARBA" id="ARBA00002329"/>
    </source>
</evidence>